<dbReference type="UniPathway" id="UPA01068">
    <property type="reaction ID" value="UER00304"/>
</dbReference>
<feature type="binding site" evidence="7 8">
    <location>
        <position position="170"/>
    </location>
    <ligand>
        <name>FMN</name>
        <dbReference type="ChEBI" id="CHEBI:58210"/>
    </ligand>
</feature>
<dbReference type="Pfam" id="PF10590">
    <property type="entry name" value="PNP_phzG_C"/>
    <property type="match status" value="1"/>
</dbReference>
<dbReference type="OrthoDB" id="9780392at2"/>
<comment type="pathway">
    <text evidence="7">Cofactor metabolism; pyridoxal 5'-phosphate salvage; pyridoxal 5'-phosphate from pyridoxamine 5'-phosphate: step 1/1.</text>
</comment>
<feature type="binding site" evidence="7 8">
    <location>
        <begin position="125"/>
        <end position="126"/>
    </location>
    <ligand>
        <name>FMN</name>
        <dbReference type="ChEBI" id="CHEBI:58210"/>
    </ligand>
</feature>
<dbReference type="InterPro" id="IPR019576">
    <property type="entry name" value="Pyridoxamine_oxidase_dimer_C"/>
</dbReference>
<keyword evidence="6 7" id="KW-0664">Pyridoxine biosynthesis</keyword>
<name>A0A162KI26_9PROT</name>
<comment type="pathway">
    <text evidence="7">Cofactor metabolism; pyridoxal 5'-phosphate salvage; pyridoxal 5'-phosphate from pyridoxine 5'-phosphate: step 1/1.</text>
</comment>
<comment type="cofactor">
    <cofactor evidence="7 8">
        <name>FMN</name>
        <dbReference type="ChEBI" id="CHEBI:58210"/>
    </cofactor>
    <text evidence="7 8">Binds 1 FMN per subunit.</text>
</comment>
<feature type="binding site" evidence="7 8">
    <location>
        <begin position="46"/>
        <end position="51"/>
    </location>
    <ligand>
        <name>FMN</name>
        <dbReference type="ChEBI" id="CHEBI:58210"/>
    </ligand>
</feature>
<evidence type="ECO:0000256" key="1">
    <source>
        <dbReference type="ARBA" id="ARBA00007301"/>
    </source>
</evidence>
<feature type="binding site" evidence="7 8">
    <location>
        <position position="180"/>
    </location>
    <ligand>
        <name>FMN</name>
        <dbReference type="ChEBI" id="CHEBI:58210"/>
    </ligand>
</feature>
<reference evidence="11 12" key="1">
    <citation type="submission" date="2015-12" db="EMBL/GenBank/DDBJ databases">
        <title>Genome sequence of Tistrella mobilis MCCC 1A02139.</title>
        <authorList>
            <person name="Lu L."/>
            <person name="Lai Q."/>
            <person name="Shao Z."/>
            <person name="Qian P."/>
        </authorList>
    </citation>
    <scope>NUCLEOTIDE SEQUENCE [LARGE SCALE GENOMIC DNA]</scope>
    <source>
        <strain evidence="11 12">MCCC 1A02139</strain>
    </source>
</reference>
<dbReference type="HAMAP" id="MF_01629">
    <property type="entry name" value="PdxH"/>
    <property type="match status" value="1"/>
</dbReference>
<dbReference type="NCBIfam" id="NF004231">
    <property type="entry name" value="PRK05679.1"/>
    <property type="match status" value="1"/>
</dbReference>
<evidence type="ECO:0000259" key="10">
    <source>
        <dbReference type="Pfam" id="PF10590"/>
    </source>
</evidence>
<comment type="function">
    <text evidence="7">Catalyzes the oxidation of either pyridoxine 5'-phosphate (PNP) or pyridoxamine 5'-phosphate (PMP) into pyridoxal 5'-phosphate (PLP).</text>
</comment>
<comment type="caution">
    <text evidence="11">The sequence shown here is derived from an EMBL/GenBank/DDBJ whole genome shotgun (WGS) entry which is preliminary data.</text>
</comment>
<comment type="caution">
    <text evidence="7">Lacks conserved residue(s) required for the propagation of feature annotation.</text>
</comment>
<proteinExistence type="inferred from homology"/>
<protein>
    <recommendedName>
        <fullName evidence="7">Pyridoxine/pyridoxamine 5'-phosphate oxidase</fullName>
        <ecNumber evidence="7">1.4.3.5</ecNumber>
    </recommendedName>
    <alternativeName>
        <fullName evidence="7">PNP/PMP oxidase</fullName>
        <shortName evidence="7">PNPOx</shortName>
    </alternativeName>
    <alternativeName>
        <fullName evidence="7">Pyridoxal 5'-phosphate synthase</fullName>
    </alternativeName>
</protein>
<feature type="binding site" evidence="7 8">
    <location>
        <position position="90"/>
    </location>
    <ligand>
        <name>FMN</name>
        <dbReference type="ChEBI" id="CHEBI:58210"/>
    </ligand>
</feature>
<evidence type="ECO:0000256" key="7">
    <source>
        <dbReference type="HAMAP-Rule" id="MF_01629"/>
    </source>
</evidence>
<evidence type="ECO:0000256" key="2">
    <source>
        <dbReference type="ARBA" id="ARBA00011738"/>
    </source>
</evidence>
<evidence type="ECO:0000256" key="6">
    <source>
        <dbReference type="ARBA" id="ARBA00023096"/>
    </source>
</evidence>
<dbReference type="EC" id="1.4.3.5" evidence="7"/>
<dbReference type="Gene3D" id="2.30.110.10">
    <property type="entry name" value="Electron Transport, Fmn-binding Protein, Chain A"/>
    <property type="match status" value="1"/>
</dbReference>
<dbReference type="GO" id="GO:0004733">
    <property type="term" value="F:pyridoxamine phosphate oxidase activity"/>
    <property type="evidence" value="ECO:0007669"/>
    <property type="project" value="UniProtKB-UniRule"/>
</dbReference>
<evidence type="ECO:0000256" key="4">
    <source>
        <dbReference type="ARBA" id="ARBA00022643"/>
    </source>
</evidence>
<evidence type="ECO:0000313" key="12">
    <source>
        <dbReference type="Proteomes" id="UP000075787"/>
    </source>
</evidence>
<feature type="binding site" evidence="7">
    <location>
        <position position="116"/>
    </location>
    <ligand>
        <name>substrate</name>
    </ligand>
</feature>
<dbReference type="Proteomes" id="UP000075787">
    <property type="component" value="Unassembled WGS sequence"/>
</dbReference>
<dbReference type="GeneID" id="97242599"/>
<dbReference type="SUPFAM" id="SSF50475">
    <property type="entry name" value="FMN-binding split barrel"/>
    <property type="match status" value="1"/>
</dbReference>
<dbReference type="PIRSF" id="PIRSF000190">
    <property type="entry name" value="Pyd_amn-ph_oxd"/>
    <property type="match status" value="1"/>
</dbReference>
<feature type="binding site" evidence="7 8">
    <location>
        <begin position="61"/>
        <end position="62"/>
    </location>
    <ligand>
        <name>FMN</name>
        <dbReference type="ChEBI" id="CHEBI:58210"/>
    </ligand>
</feature>
<feature type="binding site" evidence="7">
    <location>
        <begin position="176"/>
        <end position="178"/>
    </location>
    <ligand>
        <name>substrate</name>
    </ligand>
</feature>
<keyword evidence="5 7" id="KW-0560">Oxidoreductase</keyword>
<feature type="binding site" evidence="7 8">
    <location>
        <position position="68"/>
    </location>
    <ligand>
        <name>FMN</name>
        <dbReference type="ChEBI" id="CHEBI:58210"/>
    </ligand>
</feature>
<gene>
    <name evidence="7" type="primary">pdxH</name>
    <name evidence="11" type="ORF">AUP44_09270</name>
</gene>
<feature type="domain" description="Pyridoxamine 5'-phosphate oxidase N-terminal" evidence="9">
    <location>
        <begin position="25"/>
        <end position="139"/>
    </location>
</feature>
<keyword evidence="4 7" id="KW-0288">FMN</keyword>
<accession>A0A162KI26</accession>
<dbReference type="EMBL" id="LPZR01000175">
    <property type="protein sequence ID" value="KYO51336.1"/>
    <property type="molecule type" value="Genomic_DNA"/>
</dbReference>
<evidence type="ECO:0000256" key="3">
    <source>
        <dbReference type="ARBA" id="ARBA00022630"/>
    </source>
</evidence>
<dbReference type="PANTHER" id="PTHR10851">
    <property type="entry name" value="PYRIDOXINE-5-PHOSPHATE OXIDASE"/>
    <property type="match status" value="1"/>
</dbReference>
<keyword evidence="3 7" id="KW-0285">Flavoprotein</keyword>
<dbReference type="FunFam" id="2.30.110.10:FF:000020">
    <property type="entry name" value="PNPO isoform 11"/>
    <property type="match status" value="1"/>
</dbReference>
<comment type="subunit">
    <text evidence="2 7">Homodimer.</text>
</comment>
<dbReference type="InterPro" id="IPR000659">
    <property type="entry name" value="Pyridox_Oxase"/>
</dbReference>
<dbReference type="PANTHER" id="PTHR10851:SF0">
    <property type="entry name" value="PYRIDOXINE-5'-PHOSPHATE OXIDASE"/>
    <property type="match status" value="1"/>
</dbReference>
<feature type="domain" description="Pyridoxine 5'-phosphate oxidase dimerisation C-terminal" evidence="10">
    <location>
        <begin position="157"/>
        <end position="197"/>
    </location>
</feature>
<dbReference type="NCBIfam" id="TIGR00558">
    <property type="entry name" value="pdxH"/>
    <property type="match status" value="1"/>
</dbReference>
<comment type="similarity">
    <text evidence="1 7">Belongs to the pyridoxamine 5'-phosphate oxidase family.</text>
</comment>
<comment type="catalytic activity">
    <reaction evidence="7">
        <text>pyridoxine 5'-phosphate + O2 = pyridoxal 5'-phosphate + H2O2</text>
        <dbReference type="Rhea" id="RHEA:15149"/>
        <dbReference type="ChEBI" id="CHEBI:15379"/>
        <dbReference type="ChEBI" id="CHEBI:16240"/>
        <dbReference type="ChEBI" id="CHEBI:58589"/>
        <dbReference type="ChEBI" id="CHEBI:597326"/>
        <dbReference type="EC" id="1.4.3.5"/>
    </reaction>
</comment>
<evidence type="ECO:0000313" key="11">
    <source>
        <dbReference type="EMBL" id="KYO51336.1"/>
    </source>
</evidence>
<feature type="binding site" evidence="7">
    <location>
        <position position="112"/>
    </location>
    <ligand>
        <name>substrate</name>
    </ligand>
</feature>
<dbReference type="RefSeq" id="WP_062766408.1">
    <property type="nucleotide sequence ID" value="NZ_CP121045.1"/>
</dbReference>
<feature type="binding site" evidence="7">
    <location>
        <position position="108"/>
    </location>
    <ligand>
        <name>substrate</name>
    </ligand>
</feature>
<dbReference type="GO" id="GO:0010181">
    <property type="term" value="F:FMN binding"/>
    <property type="evidence" value="ECO:0007669"/>
    <property type="project" value="UniProtKB-UniRule"/>
</dbReference>
<feature type="binding site" evidence="7">
    <location>
        <position position="51"/>
    </location>
    <ligand>
        <name>substrate</name>
    </ligand>
</feature>
<evidence type="ECO:0000256" key="8">
    <source>
        <dbReference type="PIRSR" id="PIRSR000190-2"/>
    </source>
</evidence>
<evidence type="ECO:0000256" key="5">
    <source>
        <dbReference type="ARBA" id="ARBA00023002"/>
    </source>
</evidence>
<organism evidence="11 12">
    <name type="scientific">Tistrella mobilis</name>
    <dbReference type="NCBI Taxonomy" id="171437"/>
    <lineage>
        <taxon>Bacteria</taxon>
        <taxon>Pseudomonadati</taxon>
        <taxon>Pseudomonadota</taxon>
        <taxon>Alphaproteobacteria</taxon>
        <taxon>Geminicoccales</taxon>
        <taxon>Geminicoccaceae</taxon>
        <taxon>Tistrella</taxon>
    </lineage>
</organism>
<dbReference type="InterPro" id="IPR011576">
    <property type="entry name" value="Pyridox_Oxase_N"/>
</dbReference>
<dbReference type="AlphaFoldDB" id="A0A162KI26"/>
<dbReference type="Pfam" id="PF01243">
    <property type="entry name" value="PNPOx_N"/>
    <property type="match status" value="1"/>
</dbReference>
<comment type="catalytic activity">
    <reaction evidence="7">
        <text>pyridoxamine 5'-phosphate + O2 + H2O = pyridoxal 5'-phosphate + H2O2 + NH4(+)</text>
        <dbReference type="Rhea" id="RHEA:15817"/>
        <dbReference type="ChEBI" id="CHEBI:15377"/>
        <dbReference type="ChEBI" id="CHEBI:15379"/>
        <dbReference type="ChEBI" id="CHEBI:16240"/>
        <dbReference type="ChEBI" id="CHEBI:28938"/>
        <dbReference type="ChEBI" id="CHEBI:58451"/>
        <dbReference type="ChEBI" id="CHEBI:597326"/>
        <dbReference type="EC" id="1.4.3.5"/>
    </reaction>
</comment>
<evidence type="ECO:0000259" key="9">
    <source>
        <dbReference type="Pfam" id="PF01243"/>
    </source>
</evidence>
<dbReference type="InterPro" id="IPR012349">
    <property type="entry name" value="Split_barrel_FMN-bd"/>
</dbReference>
<sequence>MSLPELEDPFEQFGTWYAEVRDEPAITEPTAMCVATAGTDGLPAARMVLLKAWDRDGFVFYTNYESDKGRDLLANPQAALLFYWMPLGRQVRVQGRVEQVTAEEADAYFGSRARDSQIGAWASRQSRPMTGRYDLEKRVAEFAIRFNVGRVPRPDYWSGFRVVPQRMEFWQEGRFRLHQRLVYLKDGDGWTRQWLFP</sequence>
<dbReference type="GO" id="GO:0008615">
    <property type="term" value="P:pyridoxine biosynthetic process"/>
    <property type="evidence" value="ECO:0007669"/>
    <property type="project" value="UniProtKB-UniRule"/>
</dbReference>